<feature type="domain" description="YknX-like barrel-sandwich hybrid" evidence="8">
    <location>
        <begin position="77"/>
        <end position="292"/>
    </location>
</feature>
<evidence type="ECO:0000259" key="9">
    <source>
        <dbReference type="Pfam" id="PF26002"/>
    </source>
</evidence>
<keyword evidence="3 7" id="KW-0812">Transmembrane</keyword>
<keyword evidence="11" id="KW-1185">Reference proteome</keyword>
<dbReference type="Proteomes" id="UP000184310">
    <property type="component" value="Unassembled WGS sequence"/>
</dbReference>
<keyword evidence="5 7" id="KW-0472">Membrane</keyword>
<reference evidence="10 11" key="1">
    <citation type="submission" date="2016-11" db="EMBL/GenBank/DDBJ databases">
        <authorList>
            <person name="Jaros S."/>
            <person name="Januszkiewicz K."/>
            <person name="Wedrychowicz H."/>
        </authorList>
    </citation>
    <scope>NUCLEOTIDE SEQUENCE [LARGE SCALE GENOMIC DNA]</scope>
    <source>
        <strain evidence="10 11">DSM 21758</strain>
    </source>
</reference>
<dbReference type="PANTHER" id="PTHR30386:SF26">
    <property type="entry name" value="TRANSPORT PROTEIN COMB"/>
    <property type="match status" value="1"/>
</dbReference>
<organism evidence="10 11">
    <name type="scientific">Clostridium cavendishii DSM 21758</name>
    <dbReference type="NCBI Taxonomy" id="1121302"/>
    <lineage>
        <taxon>Bacteria</taxon>
        <taxon>Bacillati</taxon>
        <taxon>Bacillota</taxon>
        <taxon>Clostridia</taxon>
        <taxon>Eubacteriales</taxon>
        <taxon>Clostridiaceae</taxon>
        <taxon>Clostridium</taxon>
    </lineage>
</organism>
<keyword evidence="4 7" id="KW-1133">Transmembrane helix</keyword>
<dbReference type="Gene3D" id="2.40.50.100">
    <property type="match status" value="1"/>
</dbReference>
<dbReference type="InterPro" id="IPR058982">
    <property type="entry name" value="Beta-barrel_AprE"/>
</dbReference>
<name>A0A1M6L130_9CLOT</name>
<evidence type="ECO:0000259" key="8">
    <source>
        <dbReference type="Pfam" id="PF25984"/>
    </source>
</evidence>
<feature type="transmembrane region" description="Helical" evidence="7">
    <location>
        <begin position="30"/>
        <end position="51"/>
    </location>
</feature>
<dbReference type="Pfam" id="PF25984">
    <property type="entry name" value="BSH_YknX"/>
    <property type="match status" value="1"/>
</dbReference>
<evidence type="ECO:0000313" key="11">
    <source>
        <dbReference type="Proteomes" id="UP000184310"/>
    </source>
</evidence>
<accession>A0A1M6L130</accession>
<dbReference type="OrthoDB" id="9810980at2"/>
<sequence>MLGWTKRKNKLDYEFLPDTIEAIETPPSPLGTFFILLVSFIIVAAFMFSYFGKVDKVVSGTGKVIPNGDVKLIQPITMGKIKEIKVKEGQAIKKGDVIIDLESKELDIQVSKLETDITNAKIEEQILLNDKNGKYLDEGIDFNNVSESLKKYYDDYKNSKADLYQKSKSSDERNLNEIQDKYNQEKKKLDDLKNKLDNDKKNKETELQATYSQKEYDLQEKVVSDIQKNIDDQKQRIKENESKRQNSILQELIEKKKNIKNLEFQLESLKNQKTSSQIISSVDGYISTLNYNTVGIPVTPDKLVATVIPEETEMIMEAFIANRDISEITVGQEVALKFEAYSYQKYGVIKGKVDYIANNAMQDPKLGGVYKVNIKLNKQYIEFKDEKLKILPGMNAQVEIMCGKRRILDYFLDPFKDAVKNTFTK</sequence>
<dbReference type="AlphaFoldDB" id="A0A1M6L130"/>
<evidence type="ECO:0000256" key="4">
    <source>
        <dbReference type="ARBA" id="ARBA00022989"/>
    </source>
</evidence>
<evidence type="ECO:0000256" key="5">
    <source>
        <dbReference type="ARBA" id="ARBA00023136"/>
    </source>
</evidence>
<dbReference type="EMBL" id="FQZB01000009">
    <property type="protein sequence ID" value="SHJ64888.1"/>
    <property type="molecule type" value="Genomic_DNA"/>
</dbReference>
<evidence type="ECO:0000313" key="10">
    <source>
        <dbReference type="EMBL" id="SHJ64888.1"/>
    </source>
</evidence>
<proteinExistence type="inferred from homology"/>
<dbReference type="InterPro" id="IPR050739">
    <property type="entry name" value="MFP"/>
</dbReference>
<protein>
    <submittedName>
        <fullName evidence="10">Hemolysin D</fullName>
    </submittedName>
</protein>
<dbReference type="RefSeq" id="WP_072987575.1">
    <property type="nucleotide sequence ID" value="NZ_FQZB01000009.1"/>
</dbReference>
<evidence type="ECO:0000256" key="6">
    <source>
        <dbReference type="SAM" id="Coils"/>
    </source>
</evidence>
<evidence type="ECO:0000256" key="7">
    <source>
        <dbReference type="SAM" id="Phobius"/>
    </source>
</evidence>
<evidence type="ECO:0000256" key="2">
    <source>
        <dbReference type="ARBA" id="ARBA00009477"/>
    </source>
</evidence>
<gene>
    <name evidence="10" type="ORF">SAMN02745163_02357</name>
</gene>
<dbReference type="Gene3D" id="2.40.30.170">
    <property type="match status" value="1"/>
</dbReference>
<dbReference type="InterPro" id="IPR058639">
    <property type="entry name" value="BSH_YknX-like"/>
</dbReference>
<keyword evidence="6" id="KW-0175">Coiled coil</keyword>
<dbReference type="STRING" id="1121302.SAMN02745163_02357"/>
<comment type="similarity">
    <text evidence="2">Belongs to the membrane fusion protein (MFP) (TC 8.A.1) family.</text>
</comment>
<dbReference type="GO" id="GO:0016020">
    <property type="term" value="C:membrane"/>
    <property type="evidence" value="ECO:0007669"/>
    <property type="project" value="UniProtKB-SubCell"/>
</dbReference>
<feature type="domain" description="AprE-like beta-barrel" evidence="9">
    <location>
        <begin position="314"/>
        <end position="401"/>
    </location>
</feature>
<evidence type="ECO:0000256" key="3">
    <source>
        <dbReference type="ARBA" id="ARBA00022692"/>
    </source>
</evidence>
<dbReference type="PRINTS" id="PR01490">
    <property type="entry name" value="RTXTOXIND"/>
</dbReference>
<feature type="coiled-coil region" evidence="6">
    <location>
        <begin position="168"/>
        <end position="272"/>
    </location>
</feature>
<dbReference type="Pfam" id="PF26002">
    <property type="entry name" value="Beta-barrel_AprE"/>
    <property type="match status" value="1"/>
</dbReference>
<evidence type="ECO:0000256" key="1">
    <source>
        <dbReference type="ARBA" id="ARBA00004167"/>
    </source>
</evidence>
<comment type="subcellular location">
    <subcellularLocation>
        <location evidence="1">Membrane</location>
        <topology evidence="1">Single-pass membrane protein</topology>
    </subcellularLocation>
</comment>
<dbReference type="PANTHER" id="PTHR30386">
    <property type="entry name" value="MEMBRANE FUSION SUBUNIT OF EMRAB-TOLC MULTIDRUG EFFLUX PUMP"/>
    <property type="match status" value="1"/>
</dbReference>